<keyword evidence="9" id="KW-0472">Membrane</keyword>
<dbReference type="AlphaFoldDB" id="A0A2W5R127"/>
<keyword evidence="4" id="KW-1003">Cell membrane</keyword>
<dbReference type="InterPro" id="IPR020841">
    <property type="entry name" value="PKS_Beta-ketoAc_synthase_dom"/>
</dbReference>
<keyword evidence="5" id="KW-0997">Cell inner membrane</keyword>
<dbReference type="GO" id="GO:0005886">
    <property type="term" value="C:plasma membrane"/>
    <property type="evidence" value="ECO:0007669"/>
    <property type="project" value="UniProtKB-SubCell"/>
</dbReference>
<evidence type="ECO:0000259" key="14">
    <source>
        <dbReference type="PROSITE" id="PS52004"/>
    </source>
</evidence>
<evidence type="ECO:0000256" key="7">
    <source>
        <dbReference type="ARBA" id="ARBA00022692"/>
    </source>
</evidence>
<dbReference type="InterPro" id="IPR014030">
    <property type="entry name" value="Ketoacyl_synth_N"/>
</dbReference>
<dbReference type="InterPro" id="IPR016039">
    <property type="entry name" value="Thiolase-like"/>
</dbReference>
<keyword evidence="3" id="KW-0536">Nodulation</keyword>
<keyword evidence="7" id="KW-0812">Transmembrane</keyword>
<evidence type="ECO:0000256" key="6">
    <source>
        <dbReference type="ARBA" id="ARBA00022679"/>
    </source>
</evidence>
<organism evidence="15 16">
    <name type="scientific">Ancylobacter novellus</name>
    <name type="common">Thiobacillus novellus</name>
    <dbReference type="NCBI Taxonomy" id="921"/>
    <lineage>
        <taxon>Bacteria</taxon>
        <taxon>Pseudomonadati</taxon>
        <taxon>Pseudomonadota</taxon>
        <taxon>Alphaproteobacteria</taxon>
        <taxon>Hyphomicrobiales</taxon>
        <taxon>Xanthobacteraceae</taxon>
        <taxon>Ancylobacter</taxon>
    </lineage>
</organism>
<dbReference type="InterPro" id="IPR000794">
    <property type="entry name" value="Beta-ketoacyl_synthase"/>
</dbReference>
<keyword evidence="6 13" id="KW-0808">Transferase</keyword>
<comment type="caution">
    <text evidence="15">The sequence shown here is derived from an EMBL/GenBank/DDBJ whole genome shotgun (WGS) entry which is preliminary data.</text>
</comment>
<evidence type="ECO:0000256" key="1">
    <source>
        <dbReference type="ARBA" id="ARBA00004533"/>
    </source>
</evidence>
<dbReference type="NCBIfam" id="NF005589">
    <property type="entry name" value="PRK07314.1"/>
    <property type="match status" value="1"/>
</dbReference>
<evidence type="ECO:0000313" key="16">
    <source>
        <dbReference type="Proteomes" id="UP000248887"/>
    </source>
</evidence>
<evidence type="ECO:0000256" key="13">
    <source>
        <dbReference type="RuleBase" id="RU003694"/>
    </source>
</evidence>
<evidence type="ECO:0000256" key="11">
    <source>
        <dbReference type="ARBA" id="ARBA00039445"/>
    </source>
</evidence>
<comment type="similarity">
    <text evidence="2 13">Belongs to the thiolase-like superfamily. Beta-ketoacyl-ACP synthases family.</text>
</comment>
<evidence type="ECO:0000256" key="8">
    <source>
        <dbReference type="ARBA" id="ARBA00022989"/>
    </source>
</evidence>
<dbReference type="InterPro" id="IPR014031">
    <property type="entry name" value="Ketoacyl_synth_C"/>
</dbReference>
<reference evidence="15 16" key="1">
    <citation type="submission" date="2017-08" db="EMBL/GenBank/DDBJ databases">
        <title>Infants hospitalized years apart are colonized by the same room-sourced microbial strains.</title>
        <authorList>
            <person name="Brooks B."/>
            <person name="Olm M.R."/>
            <person name="Firek B.A."/>
            <person name="Baker R."/>
            <person name="Thomas B.C."/>
            <person name="Morowitz M.J."/>
            <person name="Banfield J.F."/>
        </authorList>
    </citation>
    <scope>NUCLEOTIDE SEQUENCE [LARGE SCALE GENOMIC DNA]</scope>
    <source>
        <strain evidence="15">S2_005_001_R2_27</strain>
    </source>
</reference>
<comment type="function">
    <text evidence="10">Proposed to synthesize NOD factor fatty acyl chain. Involved in the synthesis of a highly unsaturated fatty acid moiety, which forms part of a lipo-oligosaccharide that is responsible for host specificity.</text>
</comment>
<keyword evidence="8" id="KW-1133">Transmembrane helix</keyword>
<dbReference type="PROSITE" id="PS00606">
    <property type="entry name" value="KS3_1"/>
    <property type="match status" value="1"/>
</dbReference>
<proteinExistence type="inferred from homology"/>
<dbReference type="EMBL" id="QFQD01000021">
    <property type="protein sequence ID" value="PZQ83266.1"/>
    <property type="molecule type" value="Genomic_DNA"/>
</dbReference>
<dbReference type="PANTHER" id="PTHR11712:SF352">
    <property type="entry name" value="3-OXOACYL-[ACYL-CARRIER-PROTEIN] SYNTHASE"/>
    <property type="match status" value="1"/>
</dbReference>
<evidence type="ECO:0000256" key="3">
    <source>
        <dbReference type="ARBA" id="ARBA00022458"/>
    </source>
</evidence>
<dbReference type="Proteomes" id="UP000248887">
    <property type="component" value="Unassembled WGS sequence"/>
</dbReference>
<evidence type="ECO:0000256" key="9">
    <source>
        <dbReference type="ARBA" id="ARBA00023136"/>
    </source>
</evidence>
<evidence type="ECO:0000256" key="12">
    <source>
        <dbReference type="ARBA" id="ARBA00041756"/>
    </source>
</evidence>
<evidence type="ECO:0000313" key="15">
    <source>
        <dbReference type="EMBL" id="PZQ83266.1"/>
    </source>
</evidence>
<evidence type="ECO:0000256" key="10">
    <source>
        <dbReference type="ARBA" id="ARBA00037576"/>
    </source>
</evidence>
<dbReference type="GO" id="GO:0004315">
    <property type="term" value="F:3-oxoacyl-[acyl-carrier-protein] synthase activity"/>
    <property type="evidence" value="ECO:0007669"/>
    <property type="project" value="InterPro"/>
</dbReference>
<evidence type="ECO:0000256" key="4">
    <source>
        <dbReference type="ARBA" id="ARBA00022475"/>
    </source>
</evidence>
<protein>
    <recommendedName>
        <fullName evidence="11">Nodulation protein E</fullName>
    </recommendedName>
    <alternativeName>
        <fullName evidence="12">Host-specificity of nodulation protein B</fullName>
    </alternativeName>
</protein>
<gene>
    <name evidence="15" type="ORF">DI549_08565</name>
</gene>
<dbReference type="Pfam" id="PF02801">
    <property type="entry name" value="Ketoacyl-synt_C"/>
    <property type="match status" value="1"/>
</dbReference>
<dbReference type="SMART" id="SM00825">
    <property type="entry name" value="PKS_KS"/>
    <property type="match status" value="1"/>
</dbReference>
<comment type="subcellular location">
    <subcellularLocation>
        <location evidence="1">Cell inner membrane</location>
    </subcellularLocation>
</comment>
<accession>A0A2W5R127</accession>
<dbReference type="PROSITE" id="PS52004">
    <property type="entry name" value="KS3_2"/>
    <property type="match status" value="1"/>
</dbReference>
<dbReference type="InterPro" id="IPR018201">
    <property type="entry name" value="Ketoacyl_synth_AS"/>
</dbReference>
<evidence type="ECO:0000256" key="5">
    <source>
        <dbReference type="ARBA" id="ARBA00022519"/>
    </source>
</evidence>
<feature type="domain" description="Ketosynthase family 3 (KS3)" evidence="14">
    <location>
        <begin position="2"/>
        <end position="401"/>
    </location>
</feature>
<dbReference type="PANTHER" id="PTHR11712">
    <property type="entry name" value="POLYKETIDE SYNTHASE-RELATED"/>
    <property type="match status" value="1"/>
</dbReference>
<dbReference type="Gene3D" id="3.40.47.10">
    <property type="match status" value="2"/>
</dbReference>
<dbReference type="CDD" id="cd00834">
    <property type="entry name" value="KAS_I_II"/>
    <property type="match status" value="1"/>
</dbReference>
<dbReference type="SUPFAM" id="SSF53901">
    <property type="entry name" value="Thiolase-like"/>
    <property type="match status" value="2"/>
</dbReference>
<dbReference type="GO" id="GO:0006633">
    <property type="term" value="P:fatty acid biosynthetic process"/>
    <property type="evidence" value="ECO:0007669"/>
    <property type="project" value="InterPro"/>
</dbReference>
<dbReference type="Pfam" id="PF00109">
    <property type="entry name" value="ketoacyl-synt"/>
    <property type="match status" value="1"/>
</dbReference>
<evidence type="ECO:0000256" key="2">
    <source>
        <dbReference type="ARBA" id="ARBA00008467"/>
    </source>
</evidence>
<name>A0A2W5R127_ANCNO</name>
<sequence>MAARVAITGLGSLSALGNDVAAHLKGLRAGTVGIGETQGVDVSSMKTKISAEVRDFRPEEHFEPRQLGLIDRTSQFAVVVARQALADAGPALEGVARHRAGAIFAASVGFHAVDDSYHKLYFEKAPRPHPFTVPRAMPSGQVSHVTMDLGIHGPSFSIASACSSASHSVGTAFHMIRSGMLDVAVAGGAESQLTYGMLKSWEALRVLATDGCRPFSKDRNGLVVGEGGGAVVLENMERAIARGATIHAEMIGFGMSADGRDITAPDMESAAASMRFALEDAGLAPEAVDYVSAHGTATALNDKTETAALRHVFGAHLAKLPVSSSKSQYGHTMNASGALDLVTTVLALREGFLPPTMGYREFDPDCDIDCVPNAARAASIGTAISSSFAFGGLNAVLALKRYEG</sequence>